<evidence type="ECO:0000313" key="3">
    <source>
        <dbReference type="EMBL" id="SEB44565.1"/>
    </source>
</evidence>
<dbReference type="InterPro" id="IPR057204">
    <property type="entry name" value="DUF7882"/>
</dbReference>
<dbReference type="EMBL" id="FNRY01000001">
    <property type="protein sequence ID" value="SEB44565.1"/>
    <property type="molecule type" value="Genomic_DNA"/>
</dbReference>
<evidence type="ECO:0000256" key="1">
    <source>
        <dbReference type="SAM" id="MobiDB-lite"/>
    </source>
</evidence>
<dbReference type="AlphaFoldDB" id="A0A1H4JEQ0"/>
<dbReference type="Pfam" id="PF25355">
    <property type="entry name" value="DUF7882"/>
    <property type="match status" value="1"/>
</dbReference>
<feature type="region of interest" description="Disordered" evidence="1">
    <location>
        <begin position="90"/>
        <end position="117"/>
    </location>
</feature>
<proteinExistence type="predicted"/>
<name>A0A1H4JEQ0_9MICO</name>
<keyword evidence="4" id="KW-1185">Reference proteome</keyword>
<dbReference type="Proteomes" id="UP000199183">
    <property type="component" value="Unassembled WGS sequence"/>
</dbReference>
<evidence type="ECO:0000313" key="4">
    <source>
        <dbReference type="Proteomes" id="UP000199183"/>
    </source>
</evidence>
<gene>
    <name evidence="3" type="ORF">SAMN04489806_0653</name>
</gene>
<protein>
    <recommendedName>
        <fullName evidence="2">DUF7882 domain-containing protein</fullName>
    </recommendedName>
</protein>
<feature type="domain" description="DUF7882" evidence="2">
    <location>
        <begin position="1"/>
        <end position="97"/>
    </location>
</feature>
<sequence>MAKLFYGANGIEIEFEERVLAHLKIVITTKLRQGESFLFNWQDDPEVGDGRSSVWLHPSIPLYFKFDEPVAPELNRRWIDEMFMTANSGPGLRLIPETKDAPAPTGRPSPGVRNGEV</sequence>
<dbReference type="STRING" id="640635.SAMN04489806_0653"/>
<accession>A0A1H4JEQ0</accession>
<dbReference type="OrthoDB" id="5123855at2"/>
<dbReference type="RefSeq" id="WP_091179762.1">
    <property type="nucleotide sequence ID" value="NZ_FNRY01000001.1"/>
</dbReference>
<organism evidence="3 4">
    <name type="scientific">Paramicrobacterium humi</name>
    <dbReference type="NCBI Taxonomy" id="640635"/>
    <lineage>
        <taxon>Bacteria</taxon>
        <taxon>Bacillati</taxon>
        <taxon>Actinomycetota</taxon>
        <taxon>Actinomycetes</taxon>
        <taxon>Micrococcales</taxon>
        <taxon>Microbacteriaceae</taxon>
        <taxon>Paramicrobacterium</taxon>
    </lineage>
</organism>
<reference evidence="3 4" key="1">
    <citation type="submission" date="2016-10" db="EMBL/GenBank/DDBJ databases">
        <authorList>
            <person name="de Groot N.N."/>
        </authorList>
    </citation>
    <scope>NUCLEOTIDE SEQUENCE [LARGE SCALE GENOMIC DNA]</scope>
    <source>
        <strain evidence="3 4">DSM 21799</strain>
    </source>
</reference>
<evidence type="ECO:0000259" key="2">
    <source>
        <dbReference type="Pfam" id="PF25355"/>
    </source>
</evidence>